<name>A0A0S8FXN0_UNCW3</name>
<evidence type="ECO:0000313" key="3">
    <source>
        <dbReference type="Proteomes" id="UP000051373"/>
    </source>
</evidence>
<protein>
    <submittedName>
        <fullName evidence="2">Uncharacterized protein</fullName>
    </submittedName>
</protein>
<evidence type="ECO:0000313" key="2">
    <source>
        <dbReference type="EMBL" id="KPK64429.1"/>
    </source>
</evidence>
<accession>A0A0S8FXN0</accession>
<dbReference type="EMBL" id="LJUJ01000002">
    <property type="protein sequence ID" value="KPK64429.1"/>
    <property type="molecule type" value="Genomic_DNA"/>
</dbReference>
<feature type="chain" id="PRO_5006646531" evidence="1">
    <location>
        <begin position="21"/>
        <end position="245"/>
    </location>
</feature>
<dbReference type="STRING" id="1703779.AMJ83_01565"/>
<proteinExistence type="predicted"/>
<dbReference type="AlphaFoldDB" id="A0A0S8FXN0"/>
<reference evidence="2 3" key="1">
    <citation type="journal article" date="2015" name="Microbiome">
        <title>Genomic resolution of linkages in carbon, nitrogen, and sulfur cycling among widespread estuary sediment bacteria.</title>
        <authorList>
            <person name="Baker B.J."/>
            <person name="Lazar C.S."/>
            <person name="Teske A.P."/>
            <person name="Dick G.J."/>
        </authorList>
    </citation>
    <scope>NUCLEOTIDE SEQUENCE [LARGE SCALE GENOMIC DNA]</scope>
    <source>
        <strain evidence="2">SM23_42</strain>
    </source>
</reference>
<dbReference type="Proteomes" id="UP000051373">
    <property type="component" value="Unassembled WGS sequence"/>
</dbReference>
<gene>
    <name evidence="2" type="ORF">AMJ83_01565</name>
</gene>
<sequence length="245" mass="28406">MKSFLMLMCVILCLWQFGVAQERAKGVRGDSLAIAEAEAMVETMGGMEIWAQLKSVHFVHRWYPWYRVDSYLENEILDLTGPRSWVEEKSEVHHRIRAYSPEHKYWSITNGEFARGSEESFENAMERAPFSIYRIARGIAFGDPYYEVRFGRGDIPNSRRLEFYGPDGIMHGWIILNFRSEPLVWATTQYRYTFGPMKQFGNLRVPNWAVYENGVTMYEMISLTGSNEPPDSSLFAPPAGETERK</sequence>
<comment type="caution">
    <text evidence="2">The sequence shown here is derived from an EMBL/GenBank/DDBJ whole genome shotgun (WGS) entry which is preliminary data.</text>
</comment>
<keyword evidence="1" id="KW-0732">Signal</keyword>
<evidence type="ECO:0000256" key="1">
    <source>
        <dbReference type="SAM" id="SignalP"/>
    </source>
</evidence>
<organism evidence="2 3">
    <name type="scientific">candidate division WOR_3 bacterium SM23_42</name>
    <dbReference type="NCBI Taxonomy" id="1703779"/>
    <lineage>
        <taxon>Bacteria</taxon>
        <taxon>Bacteria division WOR-3</taxon>
    </lineage>
</organism>
<feature type="signal peptide" evidence="1">
    <location>
        <begin position="1"/>
        <end position="20"/>
    </location>
</feature>